<evidence type="ECO:0000313" key="1">
    <source>
        <dbReference type="EMBL" id="KAK8494461.1"/>
    </source>
</evidence>
<gene>
    <name evidence="1" type="ORF">V6N12_018122</name>
</gene>
<organism evidence="1 2">
    <name type="scientific">Hibiscus sabdariffa</name>
    <name type="common">roselle</name>
    <dbReference type="NCBI Taxonomy" id="183260"/>
    <lineage>
        <taxon>Eukaryota</taxon>
        <taxon>Viridiplantae</taxon>
        <taxon>Streptophyta</taxon>
        <taxon>Embryophyta</taxon>
        <taxon>Tracheophyta</taxon>
        <taxon>Spermatophyta</taxon>
        <taxon>Magnoliopsida</taxon>
        <taxon>eudicotyledons</taxon>
        <taxon>Gunneridae</taxon>
        <taxon>Pentapetalae</taxon>
        <taxon>rosids</taxon>
        <taxon>malvids</taxon>
        <taxon>Malvales</taxon>
        <taxon>Malvaceae</taxon>
        <taxon>Malvoideae</taxon>
        <taxon>Hibiscus</taxon>
    </lineage>
</organism>
<proteinExistence type="predicted"/>
<keyword evidence="2" id="KW-1185">Reference proteome</keyword>
<accession>A0ABR2AMC3</accession>
<comment type="caution">
    <text evidence="1">The sequence shown here is derived from an EMBL/GenBank/DDBJ whole genome shotgun (WGS) entry which is preliminary data.</text>
</comment>
<dbReference type="EMBL" id="JBBPBM010000529">
    <property type="protein sequence ID" value="KAK8494461.1"/>
    <property type="molecule type" value="Genomic_DNA"/>
</dbReference>
<evidence type="ECO:0000313" key="2">
    <source>
        <dbReference type="Proteomes" id="UP001472677"/>
    </source>
</evidence>
<name>A0ABR2AMC3_9ROSI</name>
<protein>
    <submittedName>
        <fullName evidence="1">Uncharacterized protein</fullName>
    </submittedName>
</protein>
<dbReference type="Proteomes" id="UP001472677">
    <property type="component" value="Unassembled WGS sequence"/>
</dbReference>
<sequence length="105" mass="11814">MIVFEKSYADKDCRPLLEKIQARGLEARVLTWTGDALSFAGEICVDLGARDKLTNLLKKYGGKGNLESPVCYLCNIQEKALLSCILKIAKTAFIYLIWTEELLQQ</sequence>
<reference evidence="1 2" key="1">
    <citation type="journal article" date="2024" name="G3 (Bethesda)">
        <title>Genome assembly of Hibiscus sabdariffa L. provides insights into metabolisms of medicinal natural products.</title>
        <authorList>
            <person name="Kim T."/>
        </authorList>
    </citation>
    <scope>NUCLEOTIDE SEQUENCE [LARGE SCALE GENOMIC DNA]</scope>
    <source>
        <strain evidence="1">TK-2024</strain>
        <tissue evidence="1">Old leaves</tissue>
    </source>
</reference>